<proteinExistence type="predicted"/>
<dbReference type="AlphaFoldDB" id="A0A0B1TMK2"/>
<evidence type="ECO:0000313" key="2">
    <source>
        <dbReference type="Proteomes" id="UP000053660"/>
    </source>
</evidence>
<evidence type="ECO:0000313" key="1">
    <source>
        <dbReference type="EMBL" id="KHJ98773.1"/>
    </source>
</evidence>
<dbReference type="EMBL" id="KN549276">
    <property type="protein sequence ID" value="KHJ98773.1"/>
    <property type="molecule type" value="Genomic_DNA"/>
</dbReference>
<name>A0A0B1TMK2_OESDE</name>
<accession>A0A0B1TMK2</accession>
<reference evidence="1 2" key="1">
    <citation type="submission" date="2014-03" db="EMBL/GenBank/DDBJ databases">
        <title>Draft genome of the hookworm Oesophagostomum dentatum.</title>
        <authorList>
            <person name="Mitreva M."/>
        </authorList>
    </citation>
    <scope>NUCLEOTIDE SEQUENCE [LARGE SCALE GENOMIC DNA]</scope>
    <source>
        <strain evidence="1 2">OD-Hann</strain>
    </source>
</reference>
<gene>
    <name evidence="1" type="ORF">OESDEN_01238</name>
</gene>
<sequence>MISANPNSTEERGLATSIDFEVLTFEVNVEMQISRDSLSACTIRKAHEHTQANILMLYIKGRSIPAKMRQPYTRTTPTRRSFTVTTNRRFYENL</sequence>
<dbReference type="Proteomes" id="UP000053660">
    <property type="component" value="Unassembled WGS sequence"/>
</dbReference>
<keyword evidence="2" id="KW-1185">Reference proteome</keyword>
<protein>
    <submittedName>
        <fullName evidence="1">Uncharacterized protein</fullName>
    </submittedName>
</protein>
<organism evidence="1 2">
    <name type="scientific">Oesophagostomum dentatum</name>
    <name type="common">Nodular worm</name>
    <dbReference type="NCBI Taxonomy" id="61180"/>
    <lineage>
        <taxon>Eukaryota</taxon>
        <taxon>Metazoa</taxon>
        <taxon>Ecdysozoa</taxon>
        <taxon>Nematoda</taxon>
        <taxon>Chromadorea</taxon>
        <taxon>Rhabditida</taxon>
        <taxon>Rhabditina</taxon>
        <taxon>Rhabditomorpha</taxon>
        <taxon>Strongyloidea</taxon>
        <taxon>Strongylidae</taxon>
        <taxon>Oesophagostomum</taxon>
    </lineage>
</organism>